<proteinExistence type="predicted"/>
<dbReference type="Proteomes" id="UP001595900">
    <property type="component" value="Unassembled WGS sequence"/>
</dbReference>
<sequence>MGQADRTGKKMDAALLWTLIRPQPRSLSAEEARMLEDPMRSPQGPVRALAWLRFPTGDGDYVVQLLEWNGTAVRVEGMLHGANVFRAIVYRGALSPRGSAAGLR</sequence>
<comment type="caution">
    <text evidence="1">The sequence shown here is derived from an EMBL/GenBank/DDBJ whole genome shotgun (WGS) entry which is preliminary data.</text>
</comment>
<reference evidence="2" key="1">
    <citation type="journal article" date="2019" name="Int. J. Syst. Evol. Microbiol.">
        <title>The Global Catalogue of Microorganisms (GCM) 10K type strain sequencing project: providing services to taxonomists for standard genome sequencing and annotation.</title>
        <authorList>
            <consortium name="The Broad Institute Genomics Platform"/>
            <consortium name="The Broad Institute Genome Sequencing Center for Infectious Disease"/>
            <person name="Wu L."/>
            <person name="Ma J."/>
        </authorList>
    </citation>
    <scope>NUCLEOTIDE SEQUENCE [LARGE SCALE GENOMIC DNA]</scope>
    <source>
        <strain evidence="2">CGMCC 1.10363</strain>
    </source>
</reference>
<evidence type="ECO:0000313" key="2">
    <source>
        <dbReference type="Proteomes" id="UP001595900"/>
    </source>
</evidence>
<keyword evidence="2" id="KW-1185">Reference proteome</keyword>
<organism evidence="1 2">
    <name type="scientific">Gryllotalpicola reticulitermitis</name>
    <dbReference type="NCBI Taxonomy" id="1184153"/>
    <lineage>
        <taxon>Bacteria</taxon>
        <taxon>Bacillati</taxon>
        <taxon>Actinomycetota</taxon>
        <taxon>Actinomycetes</taxon>
        <taxon>Micrococcales</taxon>
        <taxon>Microbacteriaceae</taxon>
        <taxon>Gryllotalpicola</taxon>
    </lineage>
</organism>
<evidence type="ECO:0000313" key="1">
    <source>
        <dbReference type="EMBL" id="MFC4245081.1"/>
    </source>
</evidence>
<protein>
    <submittedName>
        <fullName evidence="1">Uncharacterized protein</fullName>
    </submittedName>
</protein>
<accession>A0ABV8Q9M6</accession>
<dbReference type="EMBL" id="JBHSCN010000019">
    <property type="protein sequence ID" value="MFC4245081.1"/>
    <property type="molecule type" value="Genomic_DNA"/>
</dbReference>
<gene>
    <name evidence="1" type="ORF">ACFOYW_17065</name>
</gene>
<name>A0ABV8Q9M6_9MICO</name>
<dbReference type="RefSeq" id="WP_390231784.1">
    <property type="nucleotide sequence ID" value="NZ_JBHSCN010000019.1"/>
</dbReference>